<keyword evidence="2" id="KW-1185">Reference proteome</keyword>
<protein>
    <submittedName>
        <fullName evidence="1">Uncharacterized protein</fullName>
    </submittedName>
</protein>
<name>A0ACC2M6C5_PERAE</name>
<reference evidence="1 2" key="1">
    <citation type="journal article" date="2022" name="Hortic Res">
        <title>A haplotype resolved chromosomal level avocado genome allows analysis of novel avocado genes.</title>
        <authorList>
            <person name="Nath O."/>
            <person name="Fletcher S.J."/>
            <person name="Hayward A."/>
            <person name="Shaw L.M."/>
            <person name="Masouleh A.K."/>
            <person name="Furtado A."/>
            <person name="Henry R.J."/>
            <person name="Mitter N."/>
        </authorList>
    </citation>
    <scope>NUCLEOTIDE SEQUENCE [LARGE SCALE GENOMIC DNA]</scope>
    <source>
        <strain evidence="2">cv. Hass</strain>
    </source>
</reference>
<dbReference type="EMBL" id="CM056813">
    <property type="protein sequence ID" value="KAJ8641149.1"/>
    <property type="molecule type" value="Genomic_DNA"/>
</dbReference>
<dbReference type="Proteomes" id="UP001234297">
    <property type="component" value="Chromosome 5"/>
</dbReference>
<organism evidence="1 2">
    <name type="scientific">Persea americana</name>
    <name type="common">Avocado</name>
    <dbReference type="NCBI Taxonomy" id="3435"/>
    <lineage>
        <taxon>Eukaryota</taxon>
        <taxon>Viridiplantae</taxon>
        <taxon>Streptophyta</taxon>
        <taxon>Embryophyta</taxon>
        <taxon>Tracheophyta</taxon>
        <taxon>Spermatophyta</taxon>
        <taxon>Magnoliopsida</taxon>
        <taxon>Magnoliidae</taxon>
        <taxon>Laurales</taxon>
        <taxon>Lauraceae</taxon>
        <taxon>Persea</taxon>
    </lineage>
</organism>
<gene>
    <name evidence="1" type="ORF">MRB53_017843</name>
</gene>
<evidence type="ECO:0000313" key="1">
    <source>
        <dbReference type="EMBL" id="KAJ8641149.1"/>
    </source>
</evidence>
<sequence length="347" mass="38953">MFQRDSPLSLSFSDLPISETQEITGDITFERRPVLTTPVEEFEFFYFKDLDVKSCSADDIFSQGKLHPFKSPTPNNTTTTSKGQVWNSLNINKADFFNPKGRAINHRCSAEYKRLGNDPGPAPLLPPKQVSGGMSVRSRSMPKWFLFLFGSIKMPVVMDMRDIRSRQSRRIPASSVPAADGVGEEGKSRWKFLRALSCRGHGEVGTPLELQVARVWNSLKDFFNPKKGRAITHSCLAEYQKLKKDPSPARLQTQMQKRASSGMSGRSSGSRPKCLLMFGSVRPPPPKMEMSDIRIRQRRRIRASVVPEAAGGGEGGKRKFKFLSALTCRGHEEVEPLELQVARFWVS</sequence>
<comment type="caution">
    <text evidence="1">The sequence shown here is derived from an EMBL/GenBank/DDBJ whole genome shotgun (WGS) entry which is preliminary data.</text>
</comment>
<proteinExistence type="predicted"/>
<evidence type="ECO:0000313" key="2">
    <source>
        <dbReference type="Proteomes" id="UP001234297"/>
    </source>
</evidence>
<accession>A0ACC2M6C5</accession>